<keyword evidence="2 6" id="KW-0378">Hydrolase</keyword>
<keyword evidence="7" id="KW-0732">Signal</keyword>
<organism evidence="9 10">
    <name type="scientific">Chitinibacter bivalviorum</name>
    <dbReference type="NCBI Taxonomy" id="2739434"/>
    <lineage>
        <taxon>Bacteria</taxon>
        <taxon>Pseudomonadati</taxon>
        <taxon>Pseudomonadota</taxon>
        <taxon>Betaproteobacteria</taxon>
        <taxon>Neisseriales</taxon>
        <taxon>Chitinibacteraceae</taxon>
        <taxon>Chitinibacter</taxon>
    </lineage>
</organism>
<evidence type="ECO:0000256" key="6">
    <source>
        <dbReference type="PROSITE-ProRule" id="PRU01161"/>
    </source>
</evidence>
<dbReference type="Gene3D" id="3.40.1090.10">
    <property type="entry name" value="Cytosolic phospholipase A2 catalytic domain"/>
    <property type="match status" value="2"/>
</dbReference>
<dbReference type="GO" id="GO:0019867">
    <property type="term" value="C:outer membrane"/>
    <property type="evidence" value="ECO:0007669"/>
    <property type="project" value="InterPro"/>
</dbReference>
<keyword evidence="4 6" id="KW-0443">Lipid metabolism</keyword>
<dbReference type="GO" id="GO:0016787">
    <property type="term" value="F:hydrolase activity"/>
    <property type="evidence" value="ECO:0007669"/>
    <property type="project" value="UniProtKB-UniRule"/>
</dbReference>
<evidence type="ECO:0000313" key="10">
    <source>
        <dbReference type="Proteomes" id="UP000509597"/>
    </source>
</evidence>
<dbReference type="KEGG" id="chiz:HQ393_03050"/>
<dbReference type="InterPro" id="IPR016035">
    <property type="entry name" value="Acyl_Trfase/lysoPLipase"/>
</dbReference>
<dbReference type="InterPro" id="IPR002641">
    <property type="entry name" value="PNPLA_dom"/>
</dbReference>
<name>A0A7H9BH80_9NEIS</name>
<proteinExistence type="predicted"/>
<dbReference type="AlphaFoldDB" id="A0A7H9BH80"/>
<evidence type="ECO:0000256" key="4">
    <source>
        <dbReference type="ARBA" id="ARBA00023098"/>
    </source>
</evidence>
<dbReference type="PROSITE" id="PS51635">
    <property type="entry name" value="PNPLA"/>
    <property type="match status" value="1"/>
</dbReference>
<dbReference type="PANTHER" id="PTHR14226">
    <property type="entry name" value="NEUROPATHY TARGET ESTERASE/SWISS CHEESE D.MELANOGASTER"/>
    <property type="match status" value="1"/>
</dbReference>
<feature type="active site" description="Nucleophile" evidence="6">
    <location>
        <position position="69"/>
    </location>
</feature>
<dbReference type="PANTHER" id="PTHR14226:SF29">
    <property type="entry name" value="NEUROPATHY TARGET ESTERASE SWS"/>
    <property type="match status" value="1"/>
</dbReference>
<dbReference type="InterPro" id="IPR000184">
    <property type="entry name" value="Bac_surfAg_D15"/>
</dbReference>
<evidence type="ECO:0000256" key="3">
    <source>
        <dbReference type="ARBA" id="ARBA00022963"/>
    </source>
</evidence>
<dbReference type="GO" id="GO:0016042">
    <property type="term" value="P:lipid catabolic process"/>
    <property type="evidence" value="ECO:0007669"/>
    <property type="project" value="UniProtKB-UniRule"/>
</dbReference>
<accession>A0A7H9BH80</accession>
<dbReference type="Pfam" id="PF01734">
    <property type="entry name" value="Patatin"/>
    <property type="match status" value="1"/>
</dbReference>
<dbReference type="EMBL" id="CP058627">
    <property type="protein sequence ID" value="QLG87311.1"/>
    <property type="molecule type" value="Genomic_DNA"/>
</dbReference>
<gene>
    <name evidence="9" type="ORF">HQ393_03050</name>
</gene>
<feature type="domain" description="PNPLA" evidence="8">
    <location>
        <begin position="36"/>
        <end position="228"/>
    </location>
</feature>
<feature type="active site" description="Proton acceptor" evidence="6">
    <location>
        <position position="215"/>
    </location>
</feature>
<reference evidence="9 10" key="1">
    <citation type="submission" date="2020-07" db="EMBL/GenBank/DDBJ databases">
        <title>Complete genome sequence of Chitinibacter sp. 2T18.</title>
        <authorList>
            <person name="Bae J.-W."/>
            <person name="Choi J.-W."/>
        </authorList>
    </citation>
    <scope>NUCLEOTIDE SEQUENCE [LARGE SCALE GENOMIC DNA]</scope>
    <source>
        <strain evidence="9 10">2T18</strain>
    </source>
</reference>
<feature type="short sequence motif" description="GXSXG" evidence="6">
    <location>
        <begin position="67"/>
        <end position="71"/>
    </location>
</feature>
<feature type="signal peptide" evidence="7">
    <location>
        <begin position="1"/>
        <end position="25"/>
    </location>
</feature>
<comment type="subcellular location">
    <subcellularLocation>
        <location evidence="1">Membrane</location>
    </subcellularLocation>
</comment>
<evidence type="ECO:0000256" key="7">
    <source>
        <dbReference type="SAM" id="SignalP"/>
    </source>
</evidence>
<keyword evidence="10" id="KW-1185">Reference proteome</keyword>
<dbReference type="SUPFAM" id="SSF52151">
    <property type="entry name" value="FabD/lysophospholipase-like"/>
    <property type="match status" value="1"/>
</dbReference>
<evidence type="ECO:0000256" key="5">
    <source>
        <dbReference type="ARBA" id="ARBA00023136"/>
    </source>
</evidence>
<feature type="chain" id="PRO_5028888573" evidence="7">
    <location>
        <begin position="26"/>
        <end position="731"/>
    </location>
</feature>
<keyword evidence="5" id="KW-0472">Membrane</keyword>
<evidence type="ECO:0000256" key="2">
    <source>
        <dbReference type="ARBA" id="ARBA00022801"/>
    </source>
</evidence>
<sequence>MRSRYPFLRTAIISLLAFSLGLTHAEEVKPRPRVGLVLGGGGARGFAHIGVLKVLEENNIPVDCVVGTSIGSLVGAAYASGRTTADMAARIKAANWDDLLSSSLPRQVNSIRRKSDDQLALMKLELGLSDNFAIKFPDAAISTQKIEFFLRDLTYAGTVKDFDQLALPYRAVSTDLVNGEMVVFKDGDLVTAMRSSMAVPGLFPAVIQGDHILVDGGLVRNVPVDVARETCADVVIAIDVGSPPLKKDQISNIFAVADQYTRLMMIQNVKPQLESLTEKDVLITPKLGDLSSADFKKSEEFIQLGQEAALAILPKLQRYAVTPEQFAQWSKSRTEKHLVNLPIATEAIVGVKRVNPEVIESVLDVSTGKPLDLPQFHQKLEKVYAGGDFSQLDYELIRNDHSSDLIVRPIEKSWGPNYLNLGLSFGTDFEGSTPWNISALYRRTWINSLGAEWKTNLTIGSSQEFKTEFYQPLRLDGLLFIAPYLSYNEEPLSLWFDKTQYATFKYATSSLGVDLGSTVSKFGELRVGVSANKYKMTQDVGPPVLSTGNATDYGVNAALLFDQLDNYFFPKEGQYLKLDAYASIANDKQINEYGRISGEFKAAVPTSSGTSLFTVRGQVYTGDIPFYADVKWLGGFLNLSSFKYQELLTDKYLYASAQYYQTMAWLSSGYWGVALEAGKVFDKLNTAQYQDINLSATAYIAYDSYLGPIYLGASYGNNETWSAYFMLGKQF</sequence>
<evidence type="ECO:0000259" key="8">
    <source>
        <dbReference type="PROSITE" id="PS51635"/>
    </source>
</evidence>
<dbReference type="CDD" id="cd07205">
    <property type="entry name" value="Pat_PNPLA6_PNPLA7_NTE1_like"/>
    <property type="match status" value="1"/>
</dbReference>
<feature type="short sequence motif" description="GXGXXG" evidence="6">
    <location>
        <begin position="40"/>
        <end position="45"/>
    </location>
</feature>
<keyword evidence="3 6" id="KW-0442">Lipid degradation</keyword>
<dbReference type="Pfam" id="PF01103">
    <property type="entry name" value="Omp85"/>
    <property type="match status" value="1"/>
</dbReference>
<dbReference type="Proteomes" id="UP000509597">
    <property type="component" value="Chromosome"/>
</dbReference>
<feature type="short sequence motif" description="DGA/G" evidence="6">
    <location>
        <begin position="215"/>
        <end position="217"/>
    </location>
</feature>
<dbReference type="Gene3D" id="2.40.160.50">
    <property type="entry name" value="membrane protein fhac: a member of the omp85/tpsb transporter family"/>
    <property type="match status" value="1"/>
</dbReference>
<dbReference type="InterPro" id="IPR050301">
    <property type="entry name" value="NTE"/>
</dbReference>
<evidence type="ECO:0000313" key="9">
    <source>
        <dbReference type="EMBL" id="QLG87311.1"/>
    </source>
</evidence>
<evidence type="ECO:0000256" key="1">
    <source>
        <dbReference type="ARBA" id="ARBA00004370"/>
    </source>
</evidence>
<protein>
    <submittedName>
        <fullName evidence="9">Patatin-like phospholipase family protein</fullName>
    </submittedName>
</protein>